<dbReference type="Pfam" id="PF02254">
    <property type="entry name" value="TrkA_N"/>
    <property type="match status" value="2"/>
</dbReference>
<feature type="transmembrane region" description="Helical" evidence="2">
    <location>
        <begin position="80"/>
        <end position="99"/>
    </location>
</feature>
<evidence type="ECO:0000313" key="5">
    <source>
        <dbReference type="EMBL" id="TQM36654.1"/>
    </source>
</evidence>
<keyword evidence="2" id="KW-0812">Transmembrane</keyword>
<dbReference type="AlphaFoldDB" id="A0A543FSC9"/>
<organism evidence="5 6">
    <name type="scientific">Pseudonocardia cypriaca</name>
    <dbReference type="NCBI Taxonomy" id="882449"/>
    <lineage>
        <taxon>Bacteria</taxon>
        <taxon>Bacillati</taxon>
        <taxon>Actinomycetota</taxon>
        <taxon>Actinomycetes</taxon>
        <taxon>Pseudonocardiales</taxon>
        <taxon>Pseudonocardiaceae</taxon>
        <taxon>Pseudonocardia</taxon>
    </lineage>
</organism>
<feature type="transmembrane region" description="Helical" evidence="2">
    <location>
        <begin position="111"/>
        <end position="135"/>
    </location>
</feature>
<dbReference type="SUPFAM" id="SSF81324">
    <property type="entry name" value="Voltage-gated potassium channels"/>
    <property type="match status" value="1"/>
</dbReference>
<dbReference type="Proteomes" id="UP000319818">
    <property type="component" value="Unassembled WGS sequence"/>
</dbReference>
<dbReference type="InterPro" id="IPR006037">
    <property type="entry name" value="RCK_C"/>
</dbReference>
<dbReference type="InterPro" id="IPR050721">
    <property type="entry name" value="Trk_Ktr_HKT_K-transport"/>
</dbReference>
<evidence type="ECO:0000313" key="6">
    <source>
        <dbReference type="Proteomes" id="UP000319818"/>
    </source>
</evidence>
<accession>A0A543FSC9</accession>
<dbReference type="EMBL" id="VFPH01000002">
    <property type="protein sequence ID" value="TQM36654.1"/>
    <property type="molecule type" value="Genomic_DNA"/>
</dbReference>
<feature type="domain" description="RCK C-terminal" evidence="4">
    <location>
        <begin position="521"/>
        <end position="572"/>
    </location>
</feature>
<sequence>MSNPLLAFWFRLFGPDDDRTSPRMRSRVPVVSAARASATIFLILRRMRAPLIVLITIFAISVLGLTLVPGHTEDGQPWRMSIFDAFYFMSYTASTIGFGELPQTFSDAQRLWVTVSIYLTVIGWAYAIGSLLALVQDRAFRQALALQHFMRTVSRLREPFLLIAGYGRTGELLGESFDALGKRFVVLDADEDRIEALELAAYHADVPGLVADARDPGHLAVAGLANPHCEAVLALTDDDEVNLAVAMAAALLRPDLPVIARTMSPAVAERMAAFGTPTVVNPFDRFGDHLRIALRAPASYQLMTWLESGPGAEVPARGDPPGEGRWVVCGYGRFGRELIPDLHAEGIDVTVVDPVADQAGHGSGIVRGHGFEPEVLQQANVADAVGFVAGTDNDTTNLSLVAAARRVNPGLFVAARQNRPSSAPLFAAMNVDSLLVPTEVLAHEVFAQLSTPLLWRFLQEVPARGDQWAARLVDCMTRRCGRHLDALWKVRMSRADAPALVPWIDSGGARLGDLLRDPDDRDVQLPVVVLMVARDGECVLTPDDDFVLAPGDELLLCGRHAARRALDTTMVVEAAREYVVSGRHVPVSWIWRRFSGAA</sequence>
<dbReference type="InterPro" id="IPR036291">
    <property type="entry name" value="NAD(P)-bd_dom_sf"/>
</dbReference>
<proteinExistence type="predicted"/>
<dbReference type="RefSeq" id="WP_211362100.1">
    <property type="nucleotide sequence ID" value="NZ_VFPH01000002.1"/>
</dbReference>
<dbReference type="InterPro" id="IPR003148">
    <property type="entry name" value="RCK_N"/>
</dbReference>
<keyword evidence="2" id="KW-0472">Membrane</keyword>
<gene>
    <name evidence="5" type="ORF">FB388_3839</name>
</gene>
<evidence type="ECO:0000256" key="1">
    <source>
        <dbReference type="ARBA" id="ARBA00004651"/>
    </source>
</evidence>
<evidence type="ECO:0000259" key="4">
    <source>
        <dbReference type="PROSITE" id="PS51202"/>
    </source>
</evidence>
<feature type="domain" description="RCK N-terminal" evidence="3">
    <location>
        <begin position="323"/>
        <end position="435"/>
    </location>
</feature>
<dbReference type="PROSITE" id="PS51202">
    <property type="entry name" value="RCK_C"/>
    <property type="match status" value="1"/>
</dbReference>
<dbReference type="PANTHER" id="PTHR43833">
    <property type="entry name" value="POTASSIUM CHANNEL PROTEIN 2-RELATED-RELATED"/>
    <property type="match status" value="1"/>
</dbReference>
<dbReference type="Gene3D" id="3.40.50.720">
    <property type="entry name" value="NAD(P)-binding Rossmann-like Domain"/>
    <property type="match status" value="2"/>
</dbReference>
<evidence type="ECO:0000256" key="2">
    <source>
        <dbReference type="SAM" id="Phobius"/>
    </source>
</evidence>
<dbReference type="SUPFAM" id="SSF116726">
    <property type="entry name" value="TrkA C-terminal domain-like"/>
    <property type="match status" value="1"/>
</dbReference>
<dbReference type="Pfam" id="PF07885">
    <property type="entry name" value="Ion_trans_2"/>
    <property type="match status" value="1"/>
</dbReference>
<comment type="subcellular location">
    <subcellularLocation>
        <location evidence="1">Cell membrane</location>
        <topology evidence="1">Multi-pass membrane protein</topology>
    </subcellularLocation>
</comment>
<reference evidence="5 6" key="1">
    <citation type="submission" date="2019-06" db="EMBL/GenBank/DDBJ databases">
        <title>Sequencing the genomes of 1000 actinobacteria strains.</title>
        <authorList>
            <person name="Klenk H.-P."/>
        </authorList>
    </citation>
    <scope>NUCLEOTIDE SEQUENCE [LARGE SCALE GENOMIC DNA]</scope>
    <source>
        <strain evidence="5 6">DSM 45511</strain>
    </source>
</reference>
<dbReference type="InterPro" id="IPR036721">
    <property type="entry name" value="RCK_C_sf"/>
</dbReference>
<evidence type="ECO:0000259" key="3">
    <source>
        <dbReference type="PROSITE" id="PS51201"/>
    </source>
</evidence>
<dbReference type="GO" id="GO:0008324">
    <property type="term" value="F:monoatomic cation transmembrane transporter activity"/>
    <property type="evidence" value="ECO:0007669"/>
    <property type="project" value="InterPro"/>
</dbReference>
<feature type="domain" description="RCK N-terminal" evidence="3">
    <location>
        <begin position="158"/>
        <end position="281"/>
    </location>
</feature>
<keyword evidence="6" id="KW-1185">Reference proteome</keyword>
<dbReference type="InterPro" id="IPR013099">
    <property type="entry name" value="K_chnl_dom"/>
</dbReference>
<dbReference type="PANTHER" id="PTHR43833:SF11">
    <property type="entry name" value="VOLTAGE-GATED POTASSIUM CHANNEL KCH"/>
    <property type="match status" value="1"/>
</dbReference>
<comment type="caution">
    <text evidence="5">The sequence shown here is derived from an EMBL/GenBank/DDBJ whole genome shotgun (WGS) entry which is preliminary data.</text>
</comment>
<protein>
    <submittedName>
        <fullName evidence="5">Trk K+ transport system NAD-binding subunit</fullName>
    </submittedName>
</protein>
<keyword evidence="2" id="KW-1133">Transmembrane helix</keyword>
<dbReference type="SUPFAM" id="SSF51735">
    <property type="entry name" value="NAD(P)-binding Rossmann-fold domains"/>
    <property type="match status" value="2"/>
</dbReference>
<dbReference type="GO" id="GO:0006813">
    <property type="term" value="P:potassium ion transport"/>
    <property type="evidence" value="ECO:0007669"/>
    <property type="project" value="InterPro"/>
</dbReference>
<feature type="transmembrane region" description="Helical" evidence="2">
    <location>
        <begin position="51"/>
        <end position="68"/>
    </location>
</feature>
<dbReference type="Gene3D" id="1.10.287.70">
    <property type="match status" value="1"/>
</dbReference>
<name>A0A543FSC9_9PSEU</name>
<dbReference type="PROSITE" id="PS51201">
    <property type="entry name" value="RCK_N"/>
    <property type="match status" value="2"/>
</dbReference>
<dbReference type="GO" id="GO:0005886">
    <property type="term" value="C:plasma membrane"/>
    <property type="evidence" value="ECO:0007669"/>
    <property type="project" value="UniProtKB-SubCell"/>
</dbReference>